<organism evidence="1 2">
    <name type="scientific">Agrobacterium fabrum</name>
    <dbReference type="NCBI Taxonomy" id="1176649"/>
    <lineage>
        <taxon>Bacteria</taxon>
        <taxon>Pseudomonadati</taxon>
        <taxon>Pseudomonadota</taxon>
        <taxon>Alphaproteobacteria</taxon>
        <taxon>Hyphomicrobiales</taxon>
        <taxon>Rhizobiaceae</taxon>
        <taxon>Rhizobium/Agrobacterium group</taxon>
        <taxon>Agrobacterium</taxon>
        <taxon>Agrobacterium tumefaciens complex</taxon>
    </lineage>
</organism>
<dbReference type="Proteomes" id="UP000198917">
    <property type="component" value="Unassembled WGS sequence"/>
</dbReference>
<reference evidence="1 2" key="1">
    <citation type="submission" date="2016-10" db="EMBL/GenBank/DDBJ databases">
        <authorList>
            <person name="Varghese N."/>
            <person name="Submissions S."/>
        </authorList>
    </citation>
    <scope>NUCLEOTIDE SEQUENCE [LARGE SCALE GENOMIC DNA]</scope>
    <source>
        <strain evidence="1 2">PDC82</strain>
    </source>
</reference>
<dbReference type="RefSeq" id="WP_080807553.1">
    <property type="nucleotide sequence ID" value="NZ_CP048558.1"/>
</dbReference>
<dbReference type="EMBL" id="FNEW01000001">
    <property type="protein sequence ID" value="SDJ11996.1"/>
    <property type="molecule type" value="Genomic_DNA"/>
</dbReference>
<dbReference type="AlphaFoldDB" id="A0A7Z7BFI8"/>
<protein>
    <submittedName>
        <fullName evidence="1">Uncharacterized protein</fullName>
    </submittedName>
</protein>
<proteinExistence type="predicted"/>
<evidence type="ECO:0000313" key="2">
    <source>
        <dbReference type="Proteomes" id="UP000198917"/>
    </source>
</evidence>
<gene>
    <name evidence="1" type="ORF">SAMN05428983_0243</name>
</gene>
<sequence length="183" mass="19496">MSFSIKNFGQFGAGNSGTSRGKVQAAVPSIRDVLLSGQSSARVSSTAQTSKTSSSDYLTSSVFMQNLKAKLSTAGDDPAQYLRARSMMDALQRGRLKVSDPTQGKSVGAWDPGQKNAKATAATEIPKTNWVDFLNAQLKRSEDGALSRDGNGSYVDKATGGNAYFGRVAGKYYYVTWPAETKA</sequence>
<accession>A0A7Z7BFI8</accession>
<comment type="caution">
    <text evidence="1">The sequence shown here is derived from an EMBL/GenBank/DDBJ whole genome shotgun (WGS) entry which is preliminary data.</text>
</comment>
<evidence type="ECO:0000313" key="1">
    <source>
        <dbReference type="EMBL" id="SDJ11996.1"/>
    </source>
</evidence>
<name>A0A7Z7BFI8_9HYPH</name>